<evidence type="ECO:0000259" key="6">
    <source>
        <dbReference type="Pfam" id="PF06271"/>
    </source>
</evidence>
<evidence type="ECO:0000313" key="7">
    <source>
        <dbReference type="EMBL" id="SDB79090.1"/>
    </source>
</evidence>
<dbReference type="GO" id="GO:0016020">
    <property type="term" value="C:membrane"/>
    <property type="evidence" value="ECO:0007669"/>
    <property type="project" value="UniProtKB-SubCell"/>
</dbReference>
<name>A0A1G6GAQ2_BACOV</name>
<dbReference type="Pfam" id="PF06271">
    <property type="entry name" value="RDD"/>
    <property type="match status" value="1"/>
</dbReference>
<dbReference type="EMBL" id="FNDO01000144">
    <property type="protein sequence ID" value="SDJ17785.1"/>
    <property type="molecule type" value="Genomic_DNA"/>
</dbReference>
<accession>A0A1G6GAQ2</accession>
<keyword evidence="4 5" id="KW-0472">Membrane</keyword>
<organism evidence="7 10">
    <name type="scientific">Bacteroides ovatus</name>
    <dbReference type="NCBI Taxonomy" id="28116"/>
    <lineage>
        <taxon>Bacteria</taxon>
        <taxon>Pseudomonadati</taxon>
        <taxon>Bacteroidota</taxon>
        <taxon>Bacteroidia</taxon>
        <taxon>Bacteroidales</taxon>
        <taxon>Bacteroidaceae</taxon>
        <taxon>Bacteroides</taxon>
    </lineage>
</organism>
<evidence type="ECO:0000313" key="8">
    <source>
        <dbReference type="EMBL" id="SDJ17785.1"/>
    </source>
</evidence>
<proteinExistence type="predicted"/>
<comment type="subcellular location">
    <subcellularLocation>
        <location evidence="1">Membrane</location>
        <topology evidence="1">Multi-pass membrane protein</topology>
    </subcellularLocation>
</comment>
<dbReference type="EMBL" id="FMYE01000060">
    <property type="protein sequence ID" value="SDB79090.1"/>
    <property type="molecule type" value="Genomic_DNA"/>
</dbReference>
<keyword evidence="2 5" id="KW-0812">Transmembrane</keyword>
<evidence type="ECO:0000256" key="2">
    <source>
        <dbReference type="ARBA" id="ARBA00022692"/>
    </source>
</evidence>
<reference evidence="9 10" key="1">
    <citation type="submission" date="2016-10" db="EMBL/GenBank/DDBJ databases">
        <authorList>
            <person name="de Groot N.N."/>
        </authorList>
    </citation>
    <scope>NUCLEOTIDE SEQUENCE [LARGE SCALE GENOMIC DNA]</scope>
    <source>
        <strain evidence="7 10">NLAE-zl-C500</strain>
        <strain evidence="8 9">NLAE-zl-C57</strain>
    </source>
</reference>
<gene>
    <name evidence="7" type="ORF">SAMN05192581_106032</name>
    <name evidence="8" type="ORF">SAMN05192582_11441</name>
</gene>
<feature type="transmembrane region" description="Helical" evidence="5">
    <location>
        <begin position="37"/>
        <end position="55"/>
    </location>
</feature>
<evidence type="ECO:0000256" key="3">
    <source>
        <dbReference type="ARBA" id="ARBA00022989"/>
    </source>
</evidence>
<keyword evidence="3 5" id="KW-1133">Transmembrane helix</keyword>
<dbReference type="Proteomes" id="UP000183670">
    <property type="component" value="Unassembled WGS sequence"/>
</dbReference>
<evidence type="ECO:0000256" key="1">
    <source>
        <dbReference type="ARBA" id="ARBA00004141"/>
    </source>
</evidence>
<dbReference type="InterPro" id="IPR010432">
    <property type="entry name" value="RDD"/>
</dbReference>
<dbReference type="AlphaFoldDB" id="A0A1G6GAQ2"/>
<feature type="transmembrane region" description="Helical" evidence="5">
    <location>
        <begin position="12"/>
        <end position="31"/>
    </location>
</feature>
<feature type="transmembrane region" description="Helical" evidence="5">
    <location>
        <begin position="133"/>
        <end position="158"/>
    </location>
</feature>
<feature type="domain" description="RDD" evidence="6">
    <location>
        <begin position="6"/>
        <end position="151"/>
    </location>
</feature>
<sequence length="169" mass="19680">MNIMNKRIEAFVIDVIVLMIVSSPFFLISVWLNNSMLWMSFALALIYSFLFCKDVSGGRSFGKQKAGLCILSEKSELIPSTTRLILRNIFYILWPIEIILFFCNSGKRLGDLIMRTKVVVCNKEPDVTFRFTFKYICSIFVMTIILFILFFSIGRLIYEFSPLMRLLYS</sequence>
<feature type="transmembrane region" description="Helical" evidence="5">
    <location>
        <begin position="84"/>
        <end position="102"/>
    </location>
</feature>
<dbReference type="RefSeq" id="WP_074559767.1">
    <property type="nucleotide sequence ID" value="NZ_FMYE01000060.1"/>
</dbReference>
<evidence type="ECO:0000313" key="9">
    <source>
        <dbReference type="Proteomes" id="UP000181870"/>
    </source>
</evidence>
<evidence type="ECO:0000256" key="4">
    <source>
        <dbReference type="ARBA" id="ARBA00023136"/>
    </source>
</evidence>
<evidence type="ECO:0000313" key="10">
    <source>
        <dbReference type="Proteomes" id="UP000183670"/>
    </source>
</evidence>
<protein>
    <submittedName>
        <fullName evidence="7">RDD family protein</fullName>
    </submittedName>
</protein>
<dbReference type="Proteomes" id="UP000181870">
    <property type="component" value="Unassembled WGS sequence"/>
</dbReference>
<evidence type="ECO:0000256" key="5">
    <source>
        <dbReference type="SAM" id="Phobius"/>
    </source>
</evidence>